<dbReference type="PROSITE" id="PS51371">
    <property type="entry name" value="CBS"/>
    <property type="match status" value="1"/>
</dbReference>
<dbReference type="EMBL" id="VYQF01000001">
    <property type="protein sequence ID" value="KAA9041877.1"/>
    <property type="molecule type" value="Genomic_DNA"/>
</dbReference>
<dbReference type="AlphaFoldDB" id="A0A5J5IPE8"/>
<keyword evidence="5" id="KW-1185">Reference proteome</keyword>
<name>A0A5J5IPE8_9BACT</name>
<dbReference type="Proteomes" id="UP000326903">
    <property type="component" value="Unassembled WGS sequence"/>
</dbReference>
<evidence type="ECO:0000313" key="5">
    <source>
        <dbReference type="Proteomes" id="UP000326903"/>
    </source>
</evidence>
<proteinExistence type="predicted"/>
<dbReference type="RefSeq" id="WP_150414006.1">
    <property type="nucleotide sequence ID" value="NZ_VYQF01000001.1"/>
</dbReference>
<dbReference type="Pfam" id="PF00571">
    <property type="entry name" value="CBS"/>
    <property type="match status" value="1"/>
</dbReference>
<protein>
    <submittedName>
        <fullName evidence="4">CBS domain-containing protein</fullName>
    </submittedName>
</protein>
<reference evidence="4 5" key="1">
    <citation type="submission" date="2019-09" db="EMBL/GenBank/DDBJ databases">
        <title>Draft genome sequence of Ginsengibacter sp. BR5-29.</title>
        <authorList>
            <person name="Im W.-T."/>
        </authorList>
    </citation>
    <scope>NUCLEOTIDE SEQUENCE [LARGE SCALE GENOMIC DNA]</scope>
    <source>
        <strain evidence="4 5">BR5-29</strain>
    </source>
</reference>
<dbReference type="SUPFAM" id="SSF54631">
    <property type="entry name" value="CBS-domain pair"/>
    <property type="match status" value="1"/>
</dbReference>
<dbReference type="InterPro" id="IPR046342">
    <property type="entry name" value="CBS_dom_sf"/>
</dbReference>
<sequence length="220" mass="24856">MLAQELINTILPQLQLTDTVSKALQLMSDFKMTHLPVVSEEKYLGMISEDDLLDEENKKIPIEFFQNDFIPASVNSNKHFLDAVTISNQYHTNVIPVVTETNEFVGTIAGQQLLAALGNFSGANEPGAVIVLEMERSNFSISEISRIVESDGAVILHLNITIKPDTSLIQITIHLNKKEISVIIAAFERYEYTISYYSGEQLFENEIDNNYRHLMNYLDI</sequence>
<dbReference type="PANTHER" id="PTHR43080">
    <property type="entry name" value="CBS DOMAIN-CONTAINING PROTEIN CBSX3, MITOCHONDRIAL"/>
    <property type="match status" value="1"/>
</dbReference>
<evidence type="ECO:0000313" key="4">
    <source>
        <dbReference type="EMBL" id="KAA9041877.1"/>
    </source>
</evidence>
<dbReference type="Gene3D" id="3.10.580.10">
    <property type="entry name" value="CBS-domain"/>
    <property type="match status" value="1"/>
</dbReference>
<evidence type="ECO:0000259" key="3">
    <source>
        <dbReference type="PROSITE" id="PS51371"/>
    </source>
</evidence>
<accession>A0A5J5IPE8</accession>
<dbReference type="InterPro" id="IPR051257">
    <property type="entry name" value="Diverse_CBS-Domain"/>
</dbReference>
<keyword evidence="1 2" id="KW-0129">CBS domain</keyword>
<dbReference type="InterPro" id="IPR000644">
    <property type="entry name" value="CBS_dom"/>
</dbReference>
<evidence type="ECO:0000256" key="2">
    <source>
        <dbReference type="PROSITE-ProRule" id="PRU00703"/>
    </source>
</evidence>
<gene>
    <name evidence="4" type="ORF">FW778_07630</name>
</gene>
<organism evidence="4 5">
    <name type="scientific">Ginsengibacter hankyongi</name>
    <dbReference type="NCBI Taxonomy" id="2607284"/>
    <lineage>
        <taxon>Bacteria</taxon>
        <taxon>Pseudomonadati</taxon>
        <taxon>Bacteroidota</taxon>
        <taxon>Chitinophagia</taxon>
        <taxon>Chitinophagales</taxon>
        <taxon>Chitinophagaceae</taxon>
        <taxon>Ginsengibacter</taxon>
    </lineage>
</organism>
<dbReference type="PANTHER" id="PTHR43080:SF2">
    <property type="entry name" value="CBS DOMAIN-CONTAINING PROTEIN"/>
    <property type="match status" value="1"/>
</dbReference>
<evidence type="ECO:0000256" key="1">
    <source>
        <dbReference type="ARBA" id="ARBA00023122"/>
    </source>
</evidence>
<feature type="domain" description="CBS" evidence="3">
    <location>
        <begin position="7"/>
        <end position="62"/>
    </location>
</feature>
<comment type="caution">
    <text evidence="4">The sequence shown here is derived from an EMBL/GenBank/DDBJ whole genome shotgun (WGS) entry which is preliminary data.</text>
</comment>